<feature type="domain" description="N-acetyltransferase" evidence="1">
    <location>
        <begin position="1"/>
        <end position="159"/>
    </location>
</feature>
<dbReference type="eggNOG" id="COG1670">
    <property type="taxonomic scope" value="Bacteria"/>
</dbReference>
<dbReference type="GO" id="GO:0016747">
    <property type="term" value="F:acyltransferase activity, transferring groups other than amino-acyl groups"/>
    <property type="evidence" value="ECO:0007669"/>
    <property type="project" value="InterPro"/>
</dbReference>
<dbReference type="EMBL" id="BATJ01000001">
    <property type="protein sequence ID" value="GAD65310.1"/>
    <property type="molecule type" value="Genomic_DNA"/>
</dbReference>
<evidence type="ECO:0000313" key="3">
    <source>
        <dbReference type="Proteomes" id="UP000016570"/>
    </source>
</evidence>
<keyword evidence="2" id="KW-0808">Transferase</keyword>
<dbReference type="PANTHER" id="PTHR43415:SF3">
    <property type="entry name" value="GNAT-FAMILY ACETYLTRANSFERASE"/>
    <property type="match status" value="1"/>
</dbReference>
<sequence length="159" mass="18545">MELIAFEEQHYPLLINWIDNAELNFLWGGPCYRFPLTHKQIRQHCAQKNVQPYVLMDKGEPVGFVELFILQAQSCRICRVFVSPDKRGQGYSSSMLTLVMDKAREQYNCLNASLAVFTHNETALHCYRSLGFETYALERGTRYLNGRWWDLLLMSKTLS</sequence>
<reference evidence="2 3" key="1">
    <citation type="submission" date="2013-09" db="EMBL/GenBank/DDBJ databases">
        <title>Whole genome shotgun sequence of Vibrio proteolyticus NBRC 13287.</title>
        <authorList>
            <person name="Isaki S."/>
            <person name="Hosoyama A."/>
            <person name="Numata M."/>
            <person name="Hashimoto M."/>
            <person name="Hosoyama Y."/>
            <person name="Tsuchikane K."/>
            <person name="Noguchi M."/>
            <person name="Hirakata S."/>
            <person name="Ichikawa N."/>
            <person name="Ohji S."/>
            <person name="Yamazoe A."/>
            <person name="Fujita N."/>
        </authorList>
    </citation>
    <scope>NUCLEOTIDE SEQUENCE [LARGE SCALE GENOMIC DNA]</scope>
    <source>
        <strain evidence="2 3">NBRC 13287</strain>
    </source>
</reference>
<organism evidence="2 3">
    <name type="scientific">Vibrio proteolyticus NBRC 13287</name>
    <dbReference type="NCBI Taxonomy" id="1219065"/>
    <lineage>
        <taxon>Bacteria</taxon>
        <taxon>Pseudomonadati</taxon>
        <taxon>Pseudomonadota</taxon>
        <taxon>Gammaproteobacteria</taxon>
        <taxon>Vibrionales</taxon>
        <taxon>Vibrionaceae</taxon>
        <taxon>Vibrio</taxon>
    </lineage>
</organism>
<dbReference type="InterPro" id="IPR000182">
    <property type="entry name" value="GNAT_dom"/>
</dbReference>
<dbReference type="Gene3D" id="3.40.630.30">
    <property type="match status" value="1"/>
</dbReference>
<keyword evidence="3" id="KW-1185">Reference proteome</keyword>
<gene>
    <name evidence="2" type="ORF">VPR01S_01_00820</name>
</gene>
<dbReference type="AlphaFoldDB" id="U2ZV67"/>
<protein>
    <submittedName>
        <fullName evidence="2">Putative acetyltransferase</fullName>
    </submittedName>
</protein>
<dbReference type="PROSITE" id="PS51186">
    <property type="entry name" value="GNAT"/>
    <property type="match status" value="1"/>
</dbReference>
<name>U2ZV67_VIBPR</name>
<dbReference type="PANTHER" id="PTHR43415">
    <property type="entry name" value="SPERMIDINE N(1)-ACETYLTRANSFERASE"/>
    <property type="match status" value="1"/>
</dbReference>
<dbReference type="RefSeq" id="WP_021703302.1">
    <property type="nucleotide sequence ID" value="NZ_BATJ01000001.1"/>
</dbReference>
<dbReference type="SUPFAM" id="SSF55729">
    <property type="entry name" value="Acyl-CoA N-acyltransferases (Nat)"/>
    <property type="match status" value="1"/>
</dbReference>
<comment type="caution">
    <text evidence="2">The sequence shown here is derived from an EMBL/GenBank/DDBJ whole genome shotgun (WGS) entry which is preliminary data.</text>
</comment>
<dbReference type="STRING" id="1219065.VPR01S_01_00820"/>
<accession>U2ZV67</accession>
<dbReference type="InterPro" id="IPR016181">
    <property type="entry name" value="Acyl_CoA_acyltransferase"/>
</dbReference>
<dbReference type="CDD" id="cd04301">
    <property type="entry name" value="NAT_SF"/>
    <property type="match status" value="1"/>
</dbReference>
<dbReference type="Pfam" id="PF00583">
    <property type="entry name" value="Acetyltransf_1"/>
    <property type="match status" value="1"/>
</dbReference>
<evidence type="ECO:0000313" key="2">
    <source>
        <dbReference type="EMBL" id="GAD65310.1"/>
    </source>
</evidence>
<proteinExistence type="predicted"/>
<evidence type="ECO:0000259" key="1">
    <source>
        <dbReference type="PROSITE" id="PS51186"/>
    </source>
</evidence>
<dbReference type="Proteomes" id="UP000016570">
    <property type="component" value="Unassembled WGS sequence"/>
</dbReference>